<dbReference type="SUPFAM" id="SSF48452">
    <property type="entry name" value="TPR-like"/>
    <property type="match status" value="2"/>
</dbReference>
<sequence>MNALEQPGFGRRLKAMRLARGLSQRSLAGDGMSTGYLSRLESGARPPTKQAVAYLAERLGVSPAEFRETETPSLARAIAEASYGETPEAVTVLDKLVATASDEDPALLWQAHWILAEAKRRHGDHEAEAGYLHRLVELSDEPAVPELQVRARTQLARCRRTLGEMEEARALAAEALGIARENGLSVSDVAAALLVLVSAEAETGRVPDARAHADELRELVGGASGTLQVQALWVAATVCVRQGDYATAQELLQEALGRLDSRDDILLWMRLRLAAASLSLQLPVPRTEAAAAWLDEAEPAVGLVGEPQHRQQLEALRAHLAFSQGRPEQARALYDSVHASDLRLSFRDQVKLEVLHNRLLIHEGRRSEGIAGLRTLAQQVHESSNLDLAAEIWRILADHLAEPSDR</sequence>
<dbReference type="Proteomes" id="UP000272474">
    <property type="component" value="Unassembled WGS sequence"/>
</dbReference>
<reference evidence="3 4" key="1">
    <citation type="journal article" date="2014" name="Int. J. Syst. Evol. Microbiol.">
        <title>Streptomyces hoynatensis sp. nov., isolated from deep marine sediment.</title>
        <authorList>
            <person name="Veyisoglu A."/>
            <person name="Sahin N."/>
        </authorList>
    </citation>
    <scope>NUCLEOTIDE SEQUENCE [LARGE SCALE GENOMIC DNA]</scope>
    <source>
        <strain evidence="3 4">KCTC 29097</strain>
    </source>
</reference>
<keyword evidence="1" id="KW-0238">DNA-binding</keyword>
<dbReference type="PROSITE" id="PS50943">
    <property type="entry name" value="HTH_CROC1"/>
    <property type="match status" value="1"/>
</dbReference>
<dbReference type="SMART" id="SM00530">
    <property type="entry name" value="HTH_XRE"/>
    <property type="match status" value="1"/>
</dbReference>
<dbReference type="AlphaFoldDB" id="A0A3A9ZC21"/>
<dbReference type="Pfam" id="PF13560">
    <property type="entry name" value="HTH_31"/>
    <property type="match status" value="1"/>
</dbReference>
<proteinExistence type="predicted"/>
<dbReference type="GO" id="GO:0003677">
    <property type="term" value="F:DNA binding"/>
    <property type="evidence" value="ECO:0007669"/>
    <property type="project" value="UniProtKB-KW"/>
</dbReference>
<evidence type="ECO:0000313" key="4">
    <source>
        <dbReference type="Proteomes" id="UP000272474"/>
    </source>
</evidence>
<keyword evidence="4" id="KW-1185">Reference proteome</keyword>
<dbReference type="EMBL" id="RBAL01000003">
    <property type="protein sequence ID" value="RKN44916.1"/>
    <property type="molecule type" value="Genomic_DNA"/>
</dbReference>
<protein>
    <submittedName>
        <fullName evidence="3">Helix-turn-helix domain-containing protein</fullName>
    </submittedName>
</protein>
<evidence type="ECO:0000256" key="1">
    <source>
        <dbReference type="ARBA" id="ARBA00023125"/>
    </source>
</evidence>
<feature type="domain" description="HTH cro/C1-type" evidence="2">
    <location>
        <begin position="13"/>
        <end position="66"/>
    </location>
</feature>
<dbReference type="PANTHER" id="PTHR46797">
    <property type="entry name" value="HTH-TYPE TRANSCRIPTIONAL REGULATOR"/>
    <property type="match status" value="1"/>
</dbReference>
<dbReference type="PANTHER" id="PTHR46797:SF1">
    <property type="entry name" value="METHYLPHOSPHONATE SYNTHASE"/>
    <property type="match status" value="1"/>
</dbReference>
<dbReference type="InterPro" id="IPR011990">
    <property type="entry name" value="TPR-like_helical_dom_sf"/>
</dbReference>
<gene>
    <name evidence="3" type="ORF">D7294_07355</name>
</gene>
<dbReference type="RefSeq" id="WP_120676775.1">
    <property type="nucleotide sequence ID" value="NZ_RBAL01000003.1"/>
</dbReference>
<dbReference type="Gene3D" id="1.25.40.10">
    <property type="entry name" value="Tetratricopeptide repeat domain"/>
    <property type="match status" value="1"/>
</dbReference>
<dbReference type="Pfam" id="PF13424">
    <property type="entry name" value="TPR_12"/>
    <property type="match status" value="1"/>
</dbReference>
<evidence type="ECO:0000313" key="3">
    <source>
        <dbReference type="EMBL" id="RKN44916.1"/>
    </source>
</evidence>
<dbReference type="InterPro" id="IPR010982">
    <property type="entry name" value="Lambda_DNA-bd_dom_sf"/>
</dbReference>
<dbReference type="GO" id="GO:0005829">
    <property type="term" value="C:cytosol"/>
    <property type="evidence" value="ECO:0007669"/>
    <property type="project" value="TreeGrafter"/>
</dbReference>
<dbReference type="GO" id="GO:0003700">
    <property type="term" value="F:DNA-binding transcription factor activity"/>
    <property type="evidence" value="ECO:0007669"/>
    <property type="project" value="TreeGrafter"/>
</dbReference>
<dbReference type="OrthoDB" id="3543522at2"/>
<dbReference type="InterPro" id="IPR001387">
    <property type="entry name" value="Cro/C1-type_HTH"/>
</dbReference>
<dbReference type="CDD" id="cd00093">
    <property type="entry name" value="HTH_XRE"/>
    <property type="match status" value="1"/>
</dbReference>
<accession>A0A3A9ZC21</accession>
<comment type="caution">
    <text evidence="3">The sequence shown here is derived from an EMBL/GenBank/DDBJ whole genome shotgun (WGS) entry which is preliminary data.</text>
</comment>
<organism evidence="3 4">
    <name type="scientific">Streptomyces hoynatensis</name>
    <dbReference type="NCBI Taxonomy" id="1141874"/>
    <lineage>
        <taxon>Bacteria</taxon>
        <taxon>Bacillati</taxon>
        <taxon>Actinomycetota</taxon>
        <taxon>Actinomycetes</taxon>
        <taxon>Kitasatosporales</taxon>
        <taxon>Streptomycetaceae</taxon>
        <taxon>Streptomyces</taxon>
    </lineage>
</organism>
<dbReference type="SUPFAM" id="SSF47413">
    <property type="entry name" value="lambda repressor-like DNA-binding domains"/>
    <property type="match status" value="1"/>
</dbReference>
<dbReference type="Gene3D" id="1.10.260.40">
    <property type="entry name" value="lambda repressor-like DNA-binding domains"/>
    <property type="match status" value="1"/>
</dbReference>
<evidence type="ECO:0000259" key="2">
    <source>
        <dbReference type="PROSITE" id="PS50943"/>
    </source>
</evidence>
<name>A0A3A9ZC21_9ACTN</name>
<dbReference type="InterPro" id="IPR050807">
    <property type="entry name" value="TransReg_Diox_bact_type"/>
</dbReference>